<evidence type="ECO:0000313" key="5">
    <source>
        <dbReference type="EMBL" id="MDO6671256.1"/>
    </source>
</evidence>
<feature type="domain" description="EAL" evidence="3">
    <location>
        <begin position="518"/>
        <end position="780"/>
    </location>
</feature>
<dbReference type="PANTHER" id="PTHR44757:SF2">
    <property type="entry name" value="BIOFILM ARCHITECTURE MAINTENANCE PROTEIN MBAA"/>
    <property type="match status" value="1"/>
</dbReference>
<dbReference type="Pfam" id="PF00563">
    <property type="entry name" value="EAL"/>
    <property type="match status" value="1"/>
</dbReference>
<dbReference type="PROSITE" id="PS50112">
    <property type="entry name" value="PAS"/>
    <property type="match status" value="1"/>
</dbReference>
<dbReference type="AlphaFoldDB" id="A0AAP4WZQ8"/>
<evidence type="ECO:0000259" key="3">
    <source>
        <dbReference type="PROSITE" id="PS50883"/>
    </source>
</evidence>
<dbReference type="InterPro" id="IPR001633">
    <property type="entry name" value="EAL_dom"/>
</dbReference>
<feature type="domain" description="GGDEF" evidence="4">
    <location>
        <begin position="345"/>
        <end position="509"/>
    </location>
</feature>
<dbReference type="SMART" id="SM00052">
    <property type="entry name" value="EAL"/>
    <property type="match status" value="1"/>
</dbReference>
<comment type="caution">
    <text evidence="5">The sequence shown here is derived from an EMBL/GenBank/DDBJ whole genome shotgun (WGS) entry which is preliminary data.</text>
</comment>
<dbReference type="SUPFAM" id="SSF55785">
    <property type="entry name" value="PYP-like sensor domain (PAS domain)"/>
    <property type="match status" value="1"/>
</dbReference>
<protein>
    <submittedName>
        <fullName evidence="5">EAL domain-containing protein</fullName>
    </submittedName>
</protein>
<feature type="domain" description="PAS" evidence="1">
    <location>
        <begin position="22"/>
        <end position="67"/>
    </location>
</feature>
<dbReference type="PANTHER" id="PTHR44757">
    <property type="entry name" value="DIGUANYLATE CYCLASE DGCP"/>
    <property type="match status" value="1"/>
</dbReference>
<dbReference type="Pfam" id="PF00990">
    <property type="entry name" value="GGDEF"/>
    <property type="match status" value="1"/>
</dbReference>
<dbReference type="InterPro" id="IPR029016">
    <property type="entry name" value="GAF-like_dom_sf"/>
</dbReference>
<dbReference type="SUPFAM" id="SSF55781">
    <property type="entry name" value="GAF domain-like"/>
    <property type="match status" value="1"/>
</dbReference>
<dbReference type="CDD" id="cd01949">
    <property type="entry name" value="GGDEF"/>
    <property type="match status" value="1"/>
</dbReference>
<dbReference type="InterPro" id="IPR029787">
    <property type="entry name" value="Nucleotide_cyclase"/>
</dbReference>
<dbReference type="PROSITE" id="PS50883">
    <property type="entry name" value="EAL"/>
    <property type="match status" value="1"/>
</dbReference>
<dbReference type="Pfam" id="PF13426">
    <property type="entry name" value="PAS_9"/>
    <property type="match status" value="1"/>
</dbReference>
<accession>A0AAP4WZQ8</accession>
<name>A0AAP4WZQ8_9GAMM</name>
<evidence type="ECO:0000259" key="4">
    <source>
        <dbReference type="PROSITE" id="PS50887"/>
    </source>
</evidence>
<dbReference type="NCBIfam" id="TIGR00254">
    <property type="entry name" value="GGDEF"/>
    <property type="match status" value="1"/>
</dbReference>
<dbReference type="InterPro" id="IPR035965">
    <property type="entry name" value="PAS-like_dom_sf"/>
</dbReference>
<dbReference type="SMART" id="SM00267">
    <property type="entry name" value="GGDEF"/>
    <property type="match status" value="1"/>
</dbReference>
<dbReference type="InterPro" id="IPR000014">
    <property type="entry name" value="PAS"/>
</dbReference>
<dbReference type="SUPFAM" id="SSF141868">
    <property type="entry name" value="EAL domain-like"/>
    <property type="match status" value="1"/>
</dbReference>
<dbReference type="InterPro" id="IPR000160">
    <property type="entry name" value="GGDEF_dom"/>
</dbReference>
<evidence type="ECO:0000313" key="6">
    <source>
        <dbReference type="Proteomes" id="UP001170481"/>
    </source>
</evidence>
<dbReference type="Gene3D" id="3.30.450.40">
    <property type="match status" value="1"/>
</dbReference>
<dbReference type="InterPro" id="IPR052155">
    <property type="entry name" value="Biofilm_reg_signaling"/>
</dbReference>
<dbReference type="PIRSF" id="PIRSF005925">
    <property type="entry name" value="Dos"/>
    <property type="match status" value="1"/>
</dbReference>
<dbReference type="InterPro" id="IPR000700">
    <property type="entry name" value="PAS-assoc_C"/>
</dbReference>
<dbReference type="InterPro" id="IPR043128">
    <property type="entry name" value="Rev_trsase/Diguanyl_cyclase"/>
</dbReference>
<evidence type="ECO:0000259" key="1">
    <source>
        <dbReference type="PROSITE" id="PS50112"/>
    </source>
</evidence>
<gene>
    <name evidence="5" type="ORF">Q4535_03900</name>
</gene>
<reference evidence="5" key="1">
    <citation type="submission" date="2023-07" db="EMBL/GenBank/DDBJ databases">
        <title>Genome content predicts the carbon catabolic preferences of heterotrophic bacteria.</title>
        <authorList>
            <person name="Gralka M."/>
        </authorList>
    </citation>
    <scope>NUCLEOTIDE SEQUENCE</scope>
    <source>
        <strain evidence="5">C2R13</strain>
    </source>
</reference>
<dbReference type="Gene3D" id="3.30.70.270">
    <property type="match status" value="1"/>
</dbReference>
<proteinExistence type="predicted"/>
<dbReference type="SMART" id="SM00091">
    <property type="entry name" value="PAS"/>
    <property type="match status" value="1"/>
</dbReference>
<dbReference type="InterPro" id="IPR012226">
    <property type="entry name" value="Diguanyl_cyclase/Pdiesterase"/>
</dbReference>
<feature type="domain" description="PAC" evidence="2">
    <location>
        <begin position="96"/>
        <end position="148"/>
    </location>
</feature>
<dbReference type="PROSITE" id="PS50887">
    <property type="entry name" value="GGDEF"/>
    <property type="match status" value="1"/>
</dbReference>
<organism evidence="5 6">
    <name type="scientific">Cobetia amphilecti</name>
    <dbReference type="NCBI Taxonomy" id="1055104"/>
    <lineage>
        <taxon>Bacteria</taxon>
        <taxon>Pseudomonadati</taxon>
        <taxon>Pseudomonadota</taxon>
        <taxon>Gammaproteobacteria</taxon>
        <taxon>Oceanospirillales</taxon>
        <taxon>Halomonadaceae</taxon>
        <taxon>Cobetia</taxon>
    </lineage>
</organism>
<dbReference type="InterPro" id="IPR035919">
    <property type="entry name" value="EAL_sf"/>
</dbReference>
<dbReference type="CDD" id="cd00130">
    <property type="entry name" value="PAS"/>
    <property type="match status" value="1"/>
</dbReference>
<dbReference type="Pfam" id="PF13185">
    <property type="entry name" value="GAF_2"/>
    <property type="match status" value="1"/>
</dbReference>
<evidence type="ECO:0000259" key="2">
    <source>
        <dbReference type="PROSITE" id="PS50113"/>
    </source>
</evidence>
<dbReference type="SMART" id="SM00065">
    <property type="entry name" value="GAF"/>
    <property type="match status" value="1"/>
</dbReference>
<dbReference type="Proteomes" id="UP001170481">
    <property type="component" value="Unassembled WGS sequence"/>
</dbReference>
<dbReference type="EMBL" id="JAUORK010000003">
    <property type="protein sequence ID" value="MDO6671256.1"/>
    <property type="molecule type" value="Genomic_DNA"/>
</dbReference>
<dbReference type="NCBIfam" id="TIGR00229">
    <property type="entry name" value="sensory_box"/>
    <property type="match status" value="1"/>
</dbReference>
<dbReference type="CDD" id="cd01948">
    <property type="entry name" value="EAL"/>
    <property type="match status" value="1"/>
</dbReference>
<dbReference type="InterPro" id="IPR003018">
    <property type="entry name" value="GAF"/>
</dbReference>
<dbReference type="Gene3D" id="3.30.450.20">
    <property type="entry name" value="PAS domain"/>
    <property type="match status" value="1"/>
</dbReference>
<dbReference type="Gene3D" id="3.20.20.450">
    <property type="entry name" value="EAL domain"/>
    <property type="match status" value="1"/>
</dbReference>
<dbReference type="SUPFAM" id="SSF55073">
    <property type="entry name" value="Nucleotide cyclase"/>
    <property type="match status" value="1"/>
</dbReference>
<sequence length="783" mass="86760">MSDTTSFGTMPSTSRPANGQEAEGLLNQLLDHTSNGVCCYDLEGRIRWVNPAFEQLLGYREQQVIGKVPSEFLMGPASDLLVITRLREQRRRGEPSDEELVHYDSNGQPLRLRLRCIPLKDSRGRVEGYLGLQTDITQMHRALMLSHSQLELLEAVAAGQSLDKTLRDLCLTIEGAAVQVRSSLLLLDDVGRTIVAGQGPSLPASFMLFTRGLKIGEGVGTCGTAMWRRKPVMTPSIAQEPAWEGFREHPHALGLDACLSMPILDGDDHPLGSFAFYAETGEVFDATHHGLLEVAVKVARLAIERYRRDQQLTHQALHDSLTGLPNRRLVRRHLCELAEQAQPGEMGALMFLDLDHFKRLNDILGHDAGDLALKQVASRLAEMLGPQDFLARHGGDEFIVLLAPRAGGPREAASRARQVAEQMLERLQEPLELEGRTHQLTGSLGITLYPRHEEGYGACSQQVLPASKAEHDEIDREEGDAWSHLLHQADIALYESKGAGRARLCFFAPEMRQRIIDAARMEHALREAVSRQQLSVHLQPQFSLPESGEPQLCGAEALLRWHDPQLGMVSPATFIPIAEESGLILELGHWVLEQVCRELAAMTARGYALPMAVNVSQVQFRSSEFVPQVTRLLAQHDFAPELLRMEITESLATDDEAAMLEKIDQLAALGLSFSIDDFGIGYSNLSRLRRMPLKELKIDRSFINDLSHEESPDTHTTGNEIVRAMLMMASALSLDVVAEGVEETEQLEVLRHLGCSRVQGYLLGRPRPMAEVIGDAEARLSKG</sequence>
<dbReference type="RefSeq" id="WP_152965299.1">
    <property type="nucleotide sequence ID" value="NZ_JAUORK010000003.1"/>
</dbReference>
<dbReference type="PROSITE" id="PS50113">
    <property type="entry name" value="PAC"/>
    <property type="match status" value="1"/>
</dbReference>